<evidence type="ECO:0000259" key="2">
    <source>
        <dbReference type="Pfam" id="PF06580"/>
    </source>
</evidence>
<evidence type="ECO:0000313" key="4">
    <source>
        <dbReference type="Proteomes" id="UP000192472"/>
    </source>
</evidence>
<dbReference type="InterPro" id="IPR050640">
    <property type="entry name" value="Bact_2-comp_sensor_kinase"/>
</dbReference>
<organism evidence="3 4">
    <name type="scientific">Reichenbachiella faecimaris</name>
    <dbReference type="NCBI Taxonomy" id="692418"/>
    <lineage>
        <taxon>Bacteria</taxon>
        <taxon>Pseudomonadati</taxon>
        <taxon>Bacteroidota</taxon>
        <taxon>Cytophagia</taxon>
        <taxon>Cytophagales</taxon>
        <taxon>Reichenbachiellaceae</taxon>
        <taxon>Reichenbachiella</taxon>
    </lineage>
</organism>
<proteinExistence type="predicted"/>
<dbReference type="GO" id="GO:0000155">
    <property type="term" value="F:phosphorelay sensor kinase activity"/>
    <property type="evidence" value="ECO:0007669"/>
    <property type="project" value="InterPro"/>
</dbReference>
<dbReference type="EMBL" id="FWYF01000003">
    <property type="protein sequence ID" value="SMD35869.1"/>
    <property type="molecule type" value="Genomic_DNA"/>
</dbReference>
<keyword evidence="3" id="KW-0418">Kinase</keyword>
<reference evidence="3 4" key="1">
    <citation type="submission" date="2017-04" db="EMBL/GenBank/DDBJ databases">
        <authorList>
            <person name="Afonso C.L."/>
            <person name="Miller P.J."/>
            <person name="Scott M.A."/>
            <person name="Spackman E."/>
            <person name="Goraichik I."/>
            <person name="Dimitrov K.M."/>
            <person name="Suarez D.L."/>
            <person name="Swayne D.E."/>
        </authorList>
    </citation>
    <scope>NUCLEOTIDE SEQUENCE [LARGE SCALE GENOMIC DNA]</scope>
    <source>
        <strain evidence="3 4">DSM 26133</strain>
    </source>
</reference>
<dbReference type="Proteomes" id="UP000192472">
    <property type="component" value="Unassembled WGS sequence"/>
</dbReference>
<dbReference type="OrthoDB" id="927174at2"/>
<dbReference type="STRING" id="692418.SAMN04488029_2579"/>
<dbReference type="InterPro" id="IPR036890">
    <property type="entry name" value="HATPase_C_sf"/>
</dbReference>
<dbReference type="RefSeq" id="WP_084373258.1">
    <property type="nucleotide sequence ID" value="NZ_FWYF01000003.1"/>
</dbReference>
<keyword evidence="1" id="KW-0472">Membrane</keyword>
<feature type="transmembrane region" description="Helical" evidence="1">
    <location>
        <begin position="80"/>
        <end position="108"/>
    </location>
</feature>
<gene>
    <name evidence="3" type="ORF">SAMN04488029_2579</name>
</gene>
<keyword evidence="4" id="KW-1185">Reference proteome</keyword>
<keyword evidence="1" id="KW-0812">Transmembrane</keyword>
<evidence type="ECO:0000313" key="3">
    <source>
        <dbReference type="EMBL" id="SMD35869.1"/>
    </source>
</evidence>
<name>A0A1W2GGT0_REIFA</name>
<feature type="transmembrane region" description="Helical" evidence="1">
    <location>
        <begin position="120"/>
        <end position="144"/>
    </location>
</feature>
<dbReference type="Pfam" id="PF06580">
    <property type="entry name" value="His_kinase"/>
    <property type="match status" value="1"/>
</dbReference>
<dbReference type="Gene3D" id="3.30.565.10">
    <property type="entry name" value="Histidine kinase-like ATPase, C-terminal domain"/>
    <property type="match status" value="1"/>
</dbReference>
<protein>
    <submittedName>
        <fullName evidence="3">Histidine kinase</fullName>
    </submittedName>
</protein>
<feature type="domain" description="Signal transduction histidine kinase internal region" evidence="2">
    <location>
        <begin position="164"/>
        <end position="242"/>
    </location>
</feature>
<evidence type="ECO:0000256" key="1">
    <source>
        <dbReference type="SAM" id="Phobius"/>
    </source>
</evidence>
<sequence length="347" mass="39898">MKFSWKLILYFGFAGVVASVFMTVLRFARKNFEGDIINVCGNFFLNAIQGYVLVVIVASIVLYVLGWIDRFLPWNRKAFLRFIADLVITPAIAMVIMLPLSTITFYIGMDYDHGSLKEHIIANMSITLVMDIIMVGIYEGYYFFTLWKKSLIKNEQLEKENMTARYEALKNQVNPHFLFNSLNTVSALIHEDPNKAEEFIDEFCKIYRFLLEHQDKNLHLLRDELTFVKSFLALQQVRFGQSLVSSVELDEDKLDDLIPTLSLQLLVENAIKHNQVTEEKPLSISITEENGMVVVKNTLQVRAEKLKSTGIGLNNLNARYEMLANLKPVFFKTESEYVAKLPLIQKA</sequence>
<feature type="transmembrane region" description="Helical" evidence="1">
    <location>
        <begin position="7"/>
        <end position="28"/>
    </location>
</feature>
<keyword evidence="3" id="KW-0808">Transferase</keyword>
<dbReference type="PANTHER" id="PTHR34220">
    <property type="entry name" value="SENSOR HISTIDINE KINASE YPDA"/>
    <property type="match status" value="1"/>
</dbReference>
<accession>A0A1W2GGT0</accession>
<dbReference type="GO" id="GO:0016020">
    <property type="term" value="C:membrane"/>
    <property type="evidence" value="ECO:0007669"/>
    <property type="project" value="InterPro"/>
</dbReference>
<dbReference type="AlphaFoldDB" id="A0A1W2GGT0"/>
<feature type="transmembrane region" description="Helical" evidence="1">
    <location>
        <begin position="48"/>
        <end position="68"/>
    </location>
</feature>
<keyword evidence="1" id="KW-1133">Transmembrane helix</keyword>
<dbReference type="InterPro" id="IPR010559">
    <property type="entry name" value="Sig_transdc_His_kin_internal"/>
</dbReference>
<dbReference type="PANTHER" id="PTHR34220:SF7">
    <property type="entry name" value="SENSOR HISTIDINE KINASE YPDA"/>
    <property type="match status" value="1"/>
</dbReference>